<evidence type="ECO:0000256" key="9">
    <source>
        <dbReference type="SAM" id="SignalP"/>
    </source>
</evidence>
<dbReference type="InterPro" id="IPR017853">
    <property type="entry name" value="GH"/>
</dbReference>
<dbReference type="InterPro" id="IPR037110">
    <property type="entry name" value="Betagal_dom2_sf"/>
</dbReference>
<dbReference type="FunFam" id="3.20.20.80:FF:000040">
    <property type="entry name" value="Beta-galactosidase A"/>
    <property type="match status" value="1"/>
</dbReference>
<dbReference type="Gene3D" id="2.60.120.260">
    <property type="entry name" value="Galactose-binding domain-like"/>
    <property type="match status" value="2"/>
</dbReference>
<feature type="signal peptide" evidence="9">
    <location>
        <begin position="1"/>
        <end position="30"/>
    </location>
</feature>
<evidence type="ECO:0000313" key="11">
    <source>
        <dbReference type="EMBL" id="KAK4246096.1"/>
    </source>
</evidence>
<dbReference type="FunFam" id="2.102.20.10:FF:000001">
    <property type="entry name" value="Beta-galactosidase A"/>
    <property type="match status" value="1"/>
</dbReference>
<keyword evidence="5 11" id="KW-0378">Hydrolase</keyword>
<dbReference type="SUPFAM" id="SSF49785">
    <property type="entry name" value="Galactose-binding domain-like"/>
    <property type="match status" value="2"/>
</dbReference>
<dbReference type="Pfam" id="PF13363">
    <property type="entry name" value="BetaGal_dom3"/>
    <property type="match status" value="1"/>
</dbReference>
<dbReference type="InterPro" id="IPR018954">
    <property type="entry name" value="Betagal_dom2"/>
</dbReference>
<dbReference type="Gene3D" id="2.102.20.10">
    <property type="entry name" value="Beta-galactosidase, domain 2"/>
    <property type="match status" value="1"/>
</dbReference>
<keyword evidence="12" id="KW-1185">Reference proteome</keyword>
<comment type="similarity">
    <text evidence="2 8">Belongs to the glycosyl hydrolase 35 family.</text>
</comment>
<dbReference type="EMBL" id="MU857682">
    <property type="protein sequence ID" value="KAK4246096.1"/>
    <property type="molecule type" value="Genomic_DNA"/>
</dbReference>
<keyword evidence="7" id="KW-0326">Glycosidase</keyword>
<evidence type="ECO:0000259" key="10">
    <source>
        <dbReference type="SMART" id="SM01029"/>
    </source>
</evidence>
<comment type="caution">
    <text evidence="11">The sequence shown here is derived from an EMBL/GenBank/DDBJ whole genome shotgun (WGS) entry which is preliminary data.</text>
</comment>
<reference evidence="11" key="2">
    <citation type="submission" date="2023-05" db="EMBL/GenBank/DDBJ databases">
        <authorList>
            <consortium name="Lawrence Berkeley National Laboratory"/>
            <person name="Steindorff A."/>
            <person name="Hensen N."/>
            <person name="Bonometti L."/>
            <person name="Westerberg I."/>
            <person name="Brannstrom I.O."/>
            <person name="Guillou S."/>
            <person name="Cros-Aarteil S."/>
            <person name="Calhoun S."/>
            <person name="Haridas S."/>
            <person name="Kuo A."/>
            <person name="Mondo S."/>
            <person name="Pangilinan J."/>
            <person name="Riley R."/>
            <person name="Labutti K."/>
            <person name="Andreopoulos B."/>
            <person name="Lipzen A."/>
            <person name="Chen C."/>
            <person name="Yanf M."/>
            <person name="Daum C."/>
            <person name="Ng V."/>
            <person name="Clum A."/>
            <person name="Ohm R."/>
            <person name="Martin F."/>
            <person name="Silar P."/>
            <person name="Natvig D."/>
            <person name="Lalanne C."/>
            <person name="Gautier V."/>
            <person name="Ament-Velasquez S.L."/>
            <person name="Kruys A."/>
            <person name="Hutchinson M.I."/>
            <person name="Powell A.J."/>
            <person name="Barry K."/>
            <person name="Miller A.N."/>
            <person name="Grigoriev I.V."/>
            <person name="Debuchy R."/>
            <person name="Gladieux P."/>
            <person name="Thoren M.H."/>
            <person name="Johannesson H."/>
        </authorList>
    </citation>
    <scope>NUCLEOTIDE SEQUENCE</scope>
    <source>
        <strain evidence="11">CBS 359.72</strain>
    </source>
</reference>
<accession>A0AAN7CQC7</accession>
<dbReference type="Proteomes" id="UP001303647">
    <property type="component" value="Unassembled WGS sequence"/>
</dbReference>
<evidence type="ECO:0000256" key="5">
    <source>
        <dbReference type="ARBA" id="ARBA00022801"/>
    </source>
</evidence>
<dbReference type="Gene3D" id="3.20.20.80">
    <property type="entry name" value="Glycosidases"/>
    <property type="match status" value="1"/>
</dbReference>
<keyword evidence="4 9" id="KW-0732">Signal</keyword>
<organism evidence="11 12">
    <name type="scientific">Corynascus novoguineensis</name>
    <dbReference type="NCBI Taxonomy" id="1126955"/>
    <lineage>
        <taxon>Eukaryota</taxon>
        <taxon>Fungi</taxon>
        <taxon>Dikarya</taxon>
        <taxon>Ascomycota</taxon>
        <taxon>Pezizomycotina</taxon>
        <taxon>Sordariomycetes</taxon>
        <taxon>Sordariomycetidae</taxon>
        <taxon>Sordariales</taxon>
        <taxon>Chaetomiaceae</taxon>
        <taxon>Corynascus</taxon>
    </lineage>
</organism>
<dbReference type="PRINTS" id="PR00742">
    <property type="entry name" value="GLHYDRLASE35"/>
</dbReference>
<dbReference type="SUPFAM" id="SSF51445">
    <property type="entry name" value="(Trans)glycosidases"/>
    <property type="match status" value="1"/>
</dbReference>
<dbReference type="InterPro" id="IPR036833">
    <property type="entry name" value="BetaGal_dom3_sf"/>
</dbReference>
<dbReference type="InterPro" id="IPR031330">
    <property type="entry name" value="Gly_Hdrlase_35_cat"/>
</dbReference>
<evidence type="ECO:0000256" key="2">
    <source>
        <dbReference type="ARBA" id="ARBA00009809"/>
    </source>
</evidence>
<dbReference type="InterPro" id="IPR025300">
    <property type="entry name" value="BetaGal_jelly_roll_dom"/>
</dbReference>
<evidence type="ECO:0000313" key="12">
    <source>
        <dbReference type="Proteomes" id="UP001303647"/>
    </source>
</evidence>
<feature type="chain" id="PRO_5043017843" description="beta-galactosidase" evidence="9">
    <location>
        <begin position="31"/>
        <end position="1043"/>
    </location>
</feature>
<dbReference type="InterPro" id="IPR008979">
    <property type="entry name" value="Galactose-bd-like_sf"/>
</dbReference>
<keyword evidence="6" id="KW-0325">Glycoprotein</keyword>
<feature type="domain" description="Beta-galactosidase" evidence="10">
    <location>
        <begin position="406"/>
        <end position="585"/>
    </location>
</feature>
<dbReference type="PANTHER" id="PTHR23421">
    <property type="entry name" value="BETA-GALACTOSIDASE RELATED"/>
    <property type="match status" value="1"/>
</dbReference>
<dbReference type="SMART" id="SM01029">
    <property type="entry name" value="BetaGal_dom2"/>
    <property type="match status" value="1"/>
</dbReference>
<dbReference type="InterPro" id="IPR001944">
    <property type="entry name" value="Glycoside_Hdrlase_35"/>
</dbReference>
<dbReference type="Pfam" id="PF01301">
    <property type="entry name" value="Glyco_hydro_35"/>
    <property type="match status" value="1"/>
</dbReference>
<reference evidence="11" key="1">
    <citation type="journal article" date="2023" name="Mol. Phylogenet. Evol.">
        <title>Genome-scale phylogeny and comparative genomics of the fungal order Sordariales.</title>
        <authorList>
            <person name="Hensen N."/>
            <person name="Bonometti L."/>
            <person name="Westerberg I."/>
            <person name="Brannstrom I.O."/>
            <person name="Guillou S."/>
            <person name="Cros-Aarteil S."/>
            <person name="Calhoun S."/>
            <person name="Haridas S."/>
            <person name="Kuo A."/>
            <person name="Mondo S."/>
            <person name="Pangilinan J."/>
            <person name="Riley R."/>
            <person name="LaButti K."/>
            <person name="Andreopoulos B."/>
            <person name="Lipzen A."/>
            <person name="Chen C."/>
            <person name="Yan M."/>
            <person name="Daum C."/>
            <person name="Ng V."/>
            <person name="Clum A."/>
            <person name="Steindorff A."/>
            <person name="Ohm R.A."/>
            <person name="Martin F."/>
            <person name="Silar P."/>
            <person name="Natvig D.O."/>
            <person name="Lalanne C."/>
            <person name="Gautier V."/>
            <person name="Ament-Velasquez S.L."/>
            <person name="Kruys A."/>
            <person name="Hutchinson M.I."/>
            <person name="Powell A.J."/>
            <person name="Barry K."/>
            <person name="Miller A.N."/>
            <person name="Grigoriev I.V."/>
            <person name="Debuchy R."/>
            <person name="Gladieux P."/>
            <person name="Hiltunen Thoren M."/>
            <person name="Johannesson H."/>
        </authorList>
    </citation>
    <scope>NUCLEOTIDE SEQUENCE</scope>
    <source>
        <strain evidence="11">CBS 359.72</strain>
    </source>
</reference>
<dbReference type="GO" id="GO:0004565">
    <property type="term" value="F:beta-galactosidase activity"/>
    <property type="evidence" value="ECO:0007669"/>
    <property type="project" value="UniProtKB-EC"/>
</dbReference>
<name>A0AAN7CQC7_9PEZI</name>
<dbReference type="Gene3D" id="2.60.390.10">
    <property type="entry name" value="Beta-galactosidase, domain 3"/>
    <property type="match status" value="1"/>
</dbReference>
<comment type="catalytic activity">
    <reaction evidence="1">
        <text>Hydrolysis of terminal non-reducing beta-D-galactose residues in beta-D-galactosides.</text>
        <dbReference type="EC" id="3.2.1.23"/>
    </reaction>
</comment>
<evidence type="ECO:0000256" key="7">
    <source>
        <dbReference type="ARBA" id="ARBA00023295"/>
    </source>
</evidence>
<dbReference type="Pfam" id="PF10435">
    <property type="entry name" value="BetaGal_dom2"/>
    <property type="match status" value="1"/>
</dbReference>
<evidence type="ECO:0000256" key="6">
    <source>
        <dbReference type="ARBA" id="ARBA00023180"/>
    </source>
</evidence>
<protein>
    <recommendedName>
        <fullName evidence="3">beta-galactosidase</fullName>
        <ecNumber evidence="3">3.2.1.23</ecNumber>
    </recommendedName>
</protein>
<dbReference type="AlphaFoldDB" id="A0AAN7CQC7"/>
<dbReference type="Pfam" id="PF13364">
    <property type="entry name" value="BetaGal_ABD2"/>
    <property type="match status" value="2"/>
</dbReference>
<dbReference type="InterPro" id="IPR025972">
    <property type="entry name" value="BetaGal_dom3"/>
</dbReference>
<sequence>MDFLYRARGLSAWVSSLLLLGSLSQPGVSAARSSPEAILDNGLQDEIKWDRHSIIIGGDRLFLFGGEMHPFRLPVPELWEDILQKIKALGMRHVSIYTHWGFHAPTPDKADFSTGAHNITHFLETAKNVGLYVTVRPGPYINAETNAGGLALWATTGEHGSLRLNDTAFTEAWTPYQDGIAQLTRPFQLTEDGTVIMYQIENEYGEQWVDAEAKIPNPAAVSYMEALEDNARRNGIVVPLIHNSPNLNSPVWSKDYDTVGAGGNVDIYGVDNYPQCWSCDLEECTNVTPWAVFNYFDHFESVSPYQPSLMPEFQGGSYNPWLGPAGACRDRTGVDFVNFYYRDNIAQKVSILTLYTIFGGTNWGWLAAPFIGTSYDYGAAISEDRSIDDKYYEIKNLGLFTRVADELALTDRVGTGVEYTNNTNLFVTELRNPDTGAGFYFIRHDETASDSEEWFALQVNTSIGEFYVPKIGSAVVLSGHEGKILVTDFHFGKHTLYYATAEVLTYSIIDNEKTVLVLWTPSGRSGEFFLKGAKEGKISSGPPVTLVAEDEGIIVAYIQKDERTIVELDNGVTVVLVDRATAYKTWVPALTDDPKVPANQTAVVIGPYLVRSATLTDTTISLQGDFDAVTPLEVFTSSHITGIRWNDVDLPTTRSNHSTLVATVPAPPYFYTPAKIVSWKYHDALPERFPNYTDTGPAWVLANRTTTPNPAVDPDDVTKPFLFADEYGFHTGIRLWRGHFTVSSADDNAPTGVYLNVQGGTAHGWSAYLNGVFLGSWLGEADAGTGNRTLSFSSGDDDKDSSNGAGLVKEGDNVLLLIHDDTGHDQRDAAINPRGVLNATLLGGGGGNAGKKLEFTSWKVAGTAGGSAPERAGLDTVRTHYNEGGLAAERLGWHLPGFDDSDWEVGRGPAEGFTGAGVRFYRGRTTLDVPPGIDLSLAFRFTPAEEDVEKGTLGYRVLLFVNGWQYARYYPSIASEDTFPVPPGVFDYSTTNLITVAVWSLQEEGARVDIDLVVRYAVGSSLNINFDGKYLQPGWDPVRLEYA</sequence>
<dbReference type="SUPFAM" id="SSF117100">
    <property type="entry name" value="Beta-galactosidase LacA, domain 3"/>
    <property type="match status" value="1"/>
</dbReference>
<evidence type="ECO:0000256" key="1">
    <source>
        <dbReference type="ARBA" id="ARBA00001412"/>
    </source>
</evidence>
<evidence type="ECO:0000256" key="8">
    <source>
        <dbReference type="RuleBase" id="RU003679"/>
    </source>
</evidence>
<gene>
    <name evidence="11" type="ORF">C7999DRAFT_15755</name>
</gene>
<proteinExistence type="inferred from homology"/>
<evidence type="ECO:0000256" key="3">
    <source>
        <dbReference type="ARBA" id="ARBA00012756"/>
    </source>
</evidence>
<dbReference type="EC" id="3.2.1.23" evidence="3"/>
<dbReference type="GO" id="GO:0005975">
    <property type="term" value="P:carbohydrate metabolic process"/>
    <property type="evidence" value="ECO:0007669"/>
    <property type="project" value="InterPro"/>
</dbReference>
<evidence type="ECO:0000256" key="4">
    <source>
        <dbReference type="ARBA" id="ARBA00022729"/>
    </source>
</evidence>
<dbReference type="SUPFAM" id="SSF51011">
    <property type="entry name" value="Glycosyl hydrolase domain"/>
    <property type="match status" value="1"/>
</dbReference>